<evidence type="ECO:0000313" key="3">
    <source>
        <dbReference type="Proteomes" id="UP001501423"/>
    </source>
</evidence>
<keyword evidence="3" id="KW-1185">Reference proteome</keyword>
<sequence length="129" mass="13741">MVFPAGVVGTSTFVGFVHGLSGSGSFGVADRPGAAAITTAAVVIAETRAVLCVLRARHMGVRAARECISFPPQEVRPGDPSGHQRHTSCHKQHTNRRGVPSNVICMRAGMRPTASLVQAHSYRRNRVVQ</sequence>
<name>A0ABP6JT31_9ACTN</name>
<evidence type="ECO:0000313" key="2">
    <source>
        <dbReference type="EMBL" id="GAA2943053.1"/>
    </source>
</evidence>
<protein>
    <submittedName>
        <fullName evidence="2">Uncharacterized protein</fullName>
    </submittedName>
</protein>
<evidence type="ECO:0000256" key="1">
    <source>
        <dbReference type="SAM" id="MobiDB-lite"/>
    </source>
</evidence>
<accession>A0ABP6JT31</accession>
<dbReference type="Proteomes" id="UP001501423">
    <property type="component" value="Unassembled WGS sequence"/>
</dbReference>
<proteinExistence type="predicted"/>
<reference evidence="3" key="1">
    <citation type="journal article" date="2019" name="Int. J. Syst. Evol. Microbiol.">
        <title>The Global Catalogue of Microorganisms (GCM) 10K type strain sequencing project: providing services to taxonomists for standard genome sequencing and annotation.</title>
        <authorList>
            <consortium name="The Broad Institute Genomics Platform"/>
            <consortium name="The Broad Institute Genome Sequencing Center for Infectious Disease"/>
            <person name="Wu L."/>
            <person name="Ma J."/>
        </authorList>
    </citation>
    <scope>NUCLEOTIDE SEQUENCE [LARGE SCALE GENOMIC DNA]</scope>
    <source>
        <strain evidence="3">JCM 9650</strain>
    </source>
</reference>
<feature type="region of interest" description="Disordered" evidence="1">
    <location>
        <begin position="74"/>
        <end position="96"/>
    </location>
</feature>
<feature type="compositionally biased region" description="Basic residues" evidence="1">
    <location>
        <begin position="83"/>
        <end position="96"/>
    </location>
</feature>
<comment type="caution">
    <text evidence="2">The sequence shown here is derived from an EMBL/GenBank/DDBJ whole genome shotgun (WGS) entry which is preliminary data.</text>
</comment>
<organism evidence="2 3">
    <name type="scientific">Streptomyces erythrogriseus</name>
    <dbReference type="NCBI Taxonomy" id="284027"/>
    <lineage>
        <taxon>Bacteria</taxon>
        <taxon>Bacillati</taxon>
        <taxon>Actinomycetota</taxon>
        <taxon>Actinomycetes</taxon>
        <taxon>Kitasatosporales</taxon>
        <taxon>Streptomycetaceae</taxon>
        <taxon>Streptomyces</taxon>
        <taxon>Streptomyces griseoincarnatus group</taxon>
    </lineage>
</organism>
<dbReference type="EMBL" id="BAAAVA010000077">
    <property type="protein sequence ID" value="GAA2943053.1"/>
    <property type="molecule type" value="Genomic_DNA"/>
</dbReference>
<gene>
    <name evidence="2" type="ORF">GCM10010478_50770</name>
</gene>